<organism evidence="1 2">
    <name type="scientific">Diploscapter pachys</name>
    <dbReference type="NCBI Taxonomy" id="2018661"/>
    <lineage>
        <taxon>Eukaryota</taxon>
        <taxon>Metazoa</taxon>
        <taxon>Ecdysozoa</taxon>
        <taxon>Nematoda</taxon>
        <taxon>Chromadorea</taxon>
        <taxon>Rhabditida</taxon>
        <taxon>Rhabditina</taxon>
        <taxon>Rhabditomorpha</taxon>
        <taxon>Rhabditoidea</taxon>
        <taxon>Rhabditidae</taxon>
        <taxon>Diploscapter</taxon>
    </lineage>
</organism>
<accession>A0A2A2LNA3</accession>
<keyword evidence="2" id="KW-1185">Reference proteome</keyword>
<reference evidence="1 2" key="1">
    <citation type="journal article" date="2017" name="Curr. Biol.">
        <title>Genome architecture and evolution of a unichromosomal asexual nematode.</title>
        <authorList>
            <person name="Fradin H."/>
            <person name="Zegar C."/>
            <person name="Gutwein M."/>
            <person name="Lucas J."/>
            <person name="Kovtun M."/>
            <person name="Corcoran D."/>
            <person name="Baugh L.R."/>
            <person name="Kiontke K."/>
            <person name="Gunsalus K."/>
            <person name="Fitch D.H."/>
            <person name="Piano F."/>
        </authorList>
    </citation>
    <scope>NUCLEOTIDE SEQUENCE [LARGE SCALE GENOMIC DNA]</scope>
    <source>
        <strain evidence="1">PF1309</strain>
    </source>
</reference>
<evidence type="ECO:0000313" key="1">
    <source>
        <dbReference type="EMBL" id="PAV87535.1"/>
    </source>
</evidence>
<comment type="caution">
    <text evidence="1">The sequence shown here is derived from an EMBL/GenBank/DDBJ whole genome shotgun (WGS) entry which is preliminary data.</text>
</comment>
<evidence type="ECO:0000313" key="2">
    <source>
        <dbReference type="Proteomes" id="UP000218231"/>
    </source>
</evidence>
<name>A0A2A2LNA3_9BILA</name>
<gene>
    <name evidence="1" type="ORF">WR25_09480</name>
</gene>
<dbReference type="AlphaFoldDB" id="A0A2A2LNA3"/>
<sequence length="318" mass="35553">MQQADEVGLVLRTSKGIATIILLNGSGYKQEFPTASDIEVGGGDFLTCTIGSDIITEIDELNHRIPKDCPVQAQVQGGIVQVYSPFFGLIEDPSGLALNYRPNTVYKAVLSYESDEDGLKLVKLLSELKQTHIDVLFDVFPWHKSIKIRPAVATAPVNRFDMRFNTDQTYNGIVYSIRGDEATVYAKSVGIVPLRMWKNYDFKVKLGKAVRFSLDASRLTTRVSVDADNQPPIRRFPLSKSQPNFADVAVDVDIPADIEIMREARFDVNYTSLITTVKYLRTDLENYLEDKCTLADIAGRRTRIYISGGKDGDWDLSP</sequence>
<dbReference type="Proteomes" id="UP000218231">
    <property type="component" value="Unassembled WGS sequence"/>
</dbReference>
<dbReference type="EMBL" id="LIAE01006564">
    <property type="protein sequence ID" value="PAV87535.1"/>
    <property type="molecule type" value="Genomic_DNA"/>
</dbReference>
<protein>
    <submittedName>
        <fullName evidence="1">Uncharacterized protein</fullName>
    </submittedName>
</protein>
<proteinExistence type="predicted"/>